<dbReference type="SMART" id="SM00873">
    <property type="entry name" value="B3_4"/>
    <property type="match status" value="1"/>
</dbReference>
<dbReference type="GO" id="GO:0003723">
    <property type="term" value="F:RNA binding"/>
    <property type="evidence" value="ECO:0007669"/>
    <property type="project" value="InterPro"/>
</dbReference>
<dbReference type="EMBL" id="VJZE01000026">
    <property type="protein sequence ID" value="MPY39604.1"/>
    <property type="molecule type" value="Genomic_DNA"/>
</dbReference>
<dbReference type="SUPFAM" id="SSF56037">
    <property type="entry name" value="PheT/TilS domain"/>
    <property type="match status" value="1"/>
</dbReference>
<organism evidence="2 3">
    <name type="scientific">Streptomyces phyllanthi</name>
    <dbReference type="NCBI Taxonomy" id="1803180"/>
    <lineage>
        <taxon>Bacteria</taxon>
        <taxon>Bacillati</taxon>
        <taxon>Actinomycetota</taxon>
        <taxon>Actinomycetes</taxon>
        <taxon>Kitasatosporales</taxon>
        <taxon>Streptomycetaceae</taxon>
        <taxon>Streptomyces</taxon>
    </lineage>
</organism>
<dbReference type="AlphaFoldDB" id="A0A5N8VZT3"/>
<comment type="caution">
    <text evidence="2">The sequence shown here is derived from an EMBL/GenBank/DDBJ whole genome shotgun (WGS) entry which is preliminary data.</text>
</comment>
<dbReference type="InterPro" id="IPR020825">
    <property type="entry name" value="Phe-tRNA_synthase-like_B3/B4"/>
</dbReference>
<dbReference type="Proteomes" id="UP000326979">
    <property type="component" value="Unassembled WGS sequence"/>
</dbReference>
<dbReference type="InterPro" id="IPR005146">
    <property type="entry name" value="B3/B4_tRNA-bd"/>
</dbReference>
<feature type="domain" description="B3/B4 tRNA-binding" evidence="1">
    <location>
        <begin position="60"/>
        <end position="216"/>
    </location>
</feature>
<name>A0A5N8VZT3_9ACTN</name>
<gene>
    <name evidence="2" type="ORF">FNH04_06640</name>
</gene>
<proteinExistence type="predicted"/>
<reference evidence="2 3" key="1">
    <citation type="submission" date="2019-07" db="EMBL/GenBank/DDBJ databases">
        <title>New species of Amycolatopsis and Streptomyces.</title>
        <authorList>
            <person name="Duangmal K."/>
            <person name="Teo W.F.A."/>
            <person name="Lipun K."/>
        </authorList>
    </citation>
    <scope>NUCLEOTIDE SEQUENCE [LARGE SCALE GENOMIC DNA]</scope>
    <source>
        <strain evidence="2 3">TISTR 2346</strain>
    </source>
</reference>
<dbReference type="RefSeq" id="WP_152781311.1">
    <property type="nucleotide sequence ID" value="NZ_BAABEQ010000041.1"/>
</dbReference>
<sequence length="235" mass="25954">MILAPEVSEAFPETEIRLVFAVNLDNSSPWREAVDIRTKAGEAVANGRAAAFGEESDHIASWHEAYRAFGTNPRRFRPSVDALLRRVRKSGSLPSISPAVDAYNAVSVLWGLPAGAFDLDRVVGDIVIRHAHDGDMFEPLGEPGEWESARVGEVVYADAEAVLTRHWNHRDCHRTMLRPDSRNALFMLERVSGKVPLDELDQAAERLAGIVSAHAQHVETYLLNRTSAQVALRVA</sequence>
<accession>A0A5N8VZT3</accession>
<keyword evidence="3" id="KW-1185">Reference proteome</keyword>
<dbReference type="OrthoDB" id="276580at2"/>
<protein>
    <recommendedName>
        <fullName evidence="1">B3/B4 tRNA-binding domain-containing protein</fullName>
    </recommendedName>
</protein>
<dbReference type="PANTHER" id="PTHR39209">
    <property type="match status" value="1"/>
</dbReference>
<dbReference type="Gene3D" id="3.50.40.10">
    <property type="entry name" value="Phenylalanyl-trna Synthetase, Chain B, domain 3"/>
    <property type="match status" value="1"/>
</dbReference>
<evidence type="ECO:0000259" key="1">
    <source>
        <dbReference type="SMART" id="SM00873"/>
    </source>
</evidence>
<dbReference type="Pfam" id="PF03483">
    <property type="entry name" value="B3_4"/>
    <property type="match status" value="1"/>
</dbReference>
<evidence type="ECO:0000313" key="3">
    <source>
        <dbReference type="Proteomes" id="UP000326979"/>
    </source>
</evidence>
<dbReference type="GO" id="GO:0004826">
    <property type="term" value="F:phenylalanine-tRNA ligase activity"/>
    <property type="evidence" value="ECO:0007669"/>
    <property type="project" value="InterPro"/>
</dbReference>
<evidence type="ECO:0000313" key="2">
    <source>
        <dbReference type="EMBL" id="MPY39604.1"/>
    </source>
</evidence>
<dbReference type="PANTHER" id="PTHR39209:SF2">
    <property type="entry name" value="CYTOPLASMIC PROTEIN"/>
    <property type="match status" value="1"/>
</dbReference>